<keyword evidence="4" id="KW-0677">Repeat</keyword>
<keyword evidence="7 9" id="KW-0472">Membrane</keyword>
<dbReference type="PROSITE" id="PS51371">
    <property type="entry name" value="CBS"/>
    <property type="match status" value="2"/>
</dbReference>
<evidence type="ECO:0000313" key="13">
    <source>
        <dbReference type="EMBL" id="GGB49808.1"/>
    </source>
</evidence>
<protein>
    <submittedName>
        <fullName evidence="13">DNA-binding protein</fullName>
    </submittedName>
</protein>
<dbReference type="InterPro" id="IPR016169">
    <property type="entry name" value="FAD-bd_PCMH_sub2"/>
</dbReference>
<dbReference type="PROSITE" id="PS51846">
    <property type="entry name" value="CNNM"/>
    <property type="match status" value="1"/>
</dbReference>
<dbReference type="SUPFAM" id="SSF54631">
    <property type="entry name" value="CBS-domain pair"/>
    <property type="match status" value="1"/>
</dbReference>
<dbReference type="InterPro" id="IPR036318">
    <property type="entry name" value="FAD-bd_PCMH-like_sf"/>
</dbReference>
<evidence type="ECO:0000313" key="14">
    <source>
        <dbReference type="Proteomes" id="UP000605148"/>
    </source>
</evidence>
<dbReference type="EMBL" id="BMFA01000006">
    <property type="protein sequence ID" value="GGB49808.1"/>
    <property type="molecule type" value="Genomic_DNA"/>
</dbReference>
<evidence type="ECO:0000256" key="10">
    <source>
        <dbReference type="SAM" id="Phobius"/>
    </source>
</evidence>
<dbReference type="GO" id="GO:0050660">
    <property type="term" value="F:flavin adenine dinucleotide binding"/>
    <property type="evidence" value="ECO:0007669"/>
    <property type="project" value="InterPro"/>
</dbReference>
<dbReference type="Pfam" id="PF03471">
    <property type="entry name" value="CorC_HlyC"/>
    <property type="match status" value="1"/>
</dbReference>
<keyword evidence="6 8" id="KW-0129">CBS domain</keyword>
<evidence type="ECO:0000256" key="5">
    <source>
        <dbReference type="ARBA" id="ARBA00022989"/>
    </source>
</evidence>
<dbReference type="PANTHER" id="PTHR22777:SF17">
    <property type="entry name" value="UPF0053 PROTEIN SLL0260"/>
    <property type="match status" value="1"/>
</dbReference>
<reference evidence="13" key="1">
    <citation type="journal article" date="2014" name="Int. J. Syst. Evol. Microbiol.">
        <title>Complete genome sequence of Corynebacterium casei LMG S-19264T (=DSM 44701T), isolated from a smear-ripened cheese.</title>
        <authorList>
            <consortium name="US DOE Joint Genome Institute (JGI-PGF)"/>
            <person name="Walter F."/>
            <person name="Albersmeier A."/>
            <person name="Kalinowski J."/>
            <person name="Ruckert C."/>
        </authorList>
    </citation>
    <scope>NUCLEOTIDE SEQUENCE</scope>
    <source>
        <strain evidence="13">CGMCC 1.12426</strain>
    </source>
</reference>
<reference evidence="13" key="2">
    <citation type="submission" date="2020-09" db="EMBL/GenBank/DDBJ databases">
        <authorList>
            <person name="Sun Q."/>
            <person name="Zhou Y."/>
        </authorList>
    </citation>
    <scope>NUCLEOTIDE SEQUENCE</scope>
    <source>
        <strain evidence="13">CGMCC 1.12426</strain>
    </source>
</reference>
<feature type="transmembrane region" description="Helical" evidence="10">
    <location>
        <begin position="76"/>
        <end position="100"/>
    </location>
</feature>
<dbReference type="Gene3D" id="3.10.580.10">
    <property type="entry name" value="CBS-domain"/>
    <property type="match status" value="1"/>
</dbReference>
<evidence type="ECO:0000256" key="6">
    <source>
        <dbReference type="ARBA" id="ARBA00023122"/>
    </source>
</evidence>
<feature type="transmembrane region" description="Helical" evidence="10">
    <location>
        <begin position="120"/>
        <end position="140"/>
    </location>
</feature>
<dbReference type="Proteomes" id="UP000605148">
    <property type="component" value="Unassembled WGS sequence"/>
</dbReference>
<feature type="transmembrane region" description="Helical" evidence="10">
    <location>
        <begin position="28"/>
        <end position="48"/>
    </location>
</feature>
<keyword evidence="13" id="KW-0238">DNA-binding</keyword>
<dbReference type="InterPro" id="IPR044751">
    <property type="entry name" value="Ion_transp-like_CBS"/>
</dbReference>
<keyword evidence="3 9" id="KW-0812">Transmembrane</keyword>
<keyword evidence="5 9" id="KW-1133">Transmembrane helix</keyword>
<evidence type="ECO:0000256" key="7">
    <source>
        <dbReference type="ARBA" id="ARBA00023136"/>
    </source>
</evidence>
<proteinExistence type="inferred from homology"/>
<dbReference type="GO" id="GO:0005886">
    <property type="term" value="C:plasma membrane"/>
    <property type="evidence" value="ECO:0007669"/>
    <property type="project" value="TreeGrafter"/>
</dbReference>
<dbReference type="InterPro" id="IPR002550">
    <property type="entry name" value="CNNM"/>
</dbReference>
<keyword evidence="14" id="KW-1185">Reference proteome</keyword>
<organism evidence="13 14">
    <name type="scientific">Roseibium aquae</name>
    <dbReference type="NCBI Taxonomy" id="1323746"/>
    <lineage>
        <taxon>Bacteria</taxon>
        <taxon>Pseudomonadati</taxon>
        <taxon>Pseudomonadota</taxon>
        <taxon>Alphaproteobacteria</taxon>
        <taxon>Hyphomicrobiales</taxon>
        <taxon>Stappiaceae</taxon>
        <taxon>Roseibium</taxon>
    </lineage>
</organism>
<comment type="caution">
    <text evidence="13">The sequence shown here is derived from an EMBL/GenBank/DDBJ whole genome shotgun (WGS) entry which is preliminary data.</text>
</comment>
<gene>
    <name evidence="13" type="ORF">GCM10011316_22410</name>
</gene>
<dbReference type="PANTHER" id="PTHR22777">
    <property type="entry name" value="HEMOLYSIN-RELATED"/>
    <property type="match status" value="1"/>
</dbReference>
<dbReference type="Gene3D" id="3.30.465.10">
    <property type="match status" value="1"/>
</dbReference>
<evidence type="ECO:0000256" key="9">
    <source>
        <dbReference type="PROSITE-ProRule" id="PRU01193"/>
    </source>
</evidence>
<evidence type="ECO:0000256" key="4">
    <source>
        <dbReference type="ARBA" id="ARBA00022737"/>
    </source>
</evidence>
<feature type="transmembrane region" description="Helical" evidence="10">
    <location>
        <begin position="152"/>
        <end position="174"/>
    </location>
</feature>
<dbReference type="CDD" id="cd04590">
    <property type="entry name" value="CBS_pair_CorC_HlyC_assoc"/>
    <property type="match status" value="1"/>
</dbReference>
<feature type="domain" description="CBS" evidence="11">
    <location>
        <begin position="301"/>
        <end position="354"/>
    </location>
</feature>
<evidence type="ECO:0000259" key="11">
    <source>
        <dbReference type="PROSITE" id="PS51371"/>
    </source>
</evidence>
<feature type="domain" description="CNNM transmembrane" evidence="12">
    <location>
        <begin position="19"/>
        <end position="217"/>
    </location>
</feature>
<dbReference type="Pfam" id="PF00571">
    <property type="entry name" value="CBS"/>
    <property type="match status" value="2"/>
</dbReference>
<dbReference type="AlphaFoldDB" id="A0A916TKG7"/>
<evidence type="ECO:0000259" key="12">
    <source>
        <dbReference type="PROSITE" id="PS51846"/>
    </source>
</evidence>
<sequence>MRIPRAKLLSGEVPPVGEIRFQMVLETSILFCLILLNGALAMSELAIVSARPARLKTRGDRGALLALKLAEDPGRFLSTVQIGITLVGVLSGAFSGATLGLRASTALEAAGLSPDVAQPLGVGSVVVAVTYLSLVIGELVPKQAALANPEGIAARVAPAMTVLAFFAAPLVWVLDNSGKLLLSVLGLDRNQKQRVTDEEIQLLISEAATDGVIEKGETEMIAGVMRIADRSAKGLMTPRHEVVVADARESREQILNRFIESGRTRLPLRDGGADEIIGILHIRDLLASRPDAFDPRELMMNAPVIHDGLPAMDVVDRLRASKEHMLLVYDEYGHFEGLVTAMDILGAIAGGFDETEHDEPKMVEREDGSFLVAGWMPIDEFSVSLGLSLADDGDYETVAGLVLFLSAELPKVGQIVRLGDWRIEVVDMDGRRVDKLLVQKVPVSAPDAQSTR</sequence>
<dbReference type="FunFam" id="3.30.465.10:FF:000023">
    <property type="entry name" value="Magnesium and cobalt transporter"/>
    <property type="match status" value="1"/>
</dbReference>
<comment type="subcellular location">
    <subcellularLocation>
        <location evidence="1">Membrane</location>
        <topology evidence="1">Multi-pass membrane protein</topology>
    </subcellularLocation>
</comment>
<dbReference type="InterPro" id="IPR005170">
    <property type="entry name" value="Transptr-assoc_dom"/>
</dbReference>
<dbReference type="SMART" id="SM01091">
    <property type="entry name" value="CorC_HlyC"/>
    <property type="match status" value="1"/>
</dbReference>
<evidence type="ECO:0000256" key="2">
    <source>
        <dbReference type="ARBA" id="ARBA00006446"/>
    </source>
</evidence>
<dbReference type="SMART" id="SM00116">
    <property type="entry name" value="CBS"/>
    <property type="match status" value="2"/>
</dbReference>
<evidence type="ECO:0000256" key="3">
    <source>
        <dbReference type="ARBA" id="ARBA00022692"/>
    </source>
</evidence>
<dbReference type="SUPFAM" id="SSF56176">
    <property type="entry name" value="FAD-binding/transporter-associated domain-like"/>
    <property type="match status" value="1"/>
</dbReference>
<comment type="similarity">
    <text evidence="2">Belongs to the UPF0053 family. Hemolysin C subfamily.</text>
</comment>
<dbReference type="GO" id="GO:0003677">
    <property type="term" value="F:DNA binding"/>
    <property type="evidence" value="ECO:0007669"/>
    <property type="project" value="UniProtKB-KW"/>
</dbReference>
<evidence type="ECO:0000256" key="1">
    <source>
        <dbReference type="ARBA" id="ARBA00004141"/>
    </source>
</evidence>
<evidence type="ECO:0000256" key="8">
    <source>
        <dbReference type="PROSITE-ProRule" id="PRU00703"/>
    </source>
</evidence>
<accession>A0A916TKG7</accession>
<name>A0A916TKG7_9HYPH</name>
<feature type="domain" description="CBS" evidence="11">
    <location>
        <begin position="236"/>
        <end position="298"/>
    </location>
</feature>
<dbReference type="InterPro" id="IPR046342">
    <property type="entry name" value="CBS_dom_sf"/>
</dbReference>
<dbReference type="InterPro" id="IPR000644">
    <property type="entry name" value="CBS_dom"/>
</dbReference>
<dbReference type="Pfam" id="PF01595">
    <property type="entry name" value="CNNM"/>
    <property type="match status" value="1"/>
</dbReference>